<evidence type="ECO:0000256" key="10">
    <source>
        <dbReference type="SAM" id="Coils"/>
    </source>
</evidence>
<evidence type="ECO:0000313" key="16">
    <source>
        <dbReference type="RefSeq" id="XP_015269958.1"/>
    </source>
</evidence>
<keyword evidence="3" id="KW-0528">Neurotoxin</keyword>
<keyword evidence="4" id="KW-0479">Metal-binding</keyword>
<dbReference type="InterPro" id="IPR017907">
    <property type="entry name" value="Znf_RING_CS"/>
</dbReference>
<dbReference type="PROSITE" id="PS00518">
    <property type="entry name" value="ZF_RING_1"/>
    <property type="match status" value="1"/>
</dbReference>
<evidence type="ECO:0000256" key="1">
    <source>
        <dbReference type="ARBA" id="ARBA00009651"/>
    </source>
</evidence>
<evidence type="ECO:0000259" key="14">
    <source>
        <dbReference type="PROSITE" id="PS50188"/>
    </source>
</evidence>
<dbReference type="InterPro" id="IPR043136">
    <property type="entry name" value="B30.2/SPRY_sf"/>
</dbReference>
<feature type="coiled-coil region" evidence="10">
    <location>
        <begin position="144"/>
        <end position="178"/>
    </location>
</feature>
<dbReference type="InterPro" id="IPR003879">
    <property type="entry name" value="Butyrophylin_SPRY"/>
</dbReference>
<dbReference type="Proteomes" id="UP000694871">
    <property type="component" value="Unplaced"/>
</dbReference>
<evidence type="ECO:0000256" key="2">
    <source>
        <dbReference type="ARBA" id="ARBA00022588"/>
    </source>
</evidence>
<evidence type="ECO:0000256" key="9">
    <source>
        <dbReference type="PROSITE-ProRule" id="PRU00024"/>
    </source>
</evidence>
<dbReference type="SMART" id="SM00449">
    <property type="entry name" value="SPRY"/>
    <property type="match status" value="1"/>
</dbReference>
<dbReference type="PROSITE" id="PS50089">
    <property type="entry name" value="ZF_RING_2"/>
    <property type="match status" value="1"/>
</dbReference>
<dbReference type="InterPro" id="IPR027370">
    <property type="entry name" value="Znf-RING_euk"/>
</dbReference>
<evidence type="ECO:0000256" key="7">
    <source>
        <dbReference type="ARBA" id="ARBA00022859"/>
    </source>
</evidence>
<dbReference type="InterPro" id="IPR013083">
    <property type="entry name" value="Znf_RING/FYVE/PHD"/>
</dbReference>
<keyword evidence="6" id="KW-0862">Zinc</keyword>
<dbReference type="SUPFAM" id="SSF49899">
    <property type="entry name" value="Concanavalin A-like lectins/glucanases"/>
    <property type="match status" value="1"/>
</dbReference>
<feature type="domain" description="RING-type" evidence="12">
    <location>
        <begin position="15"/>
        <end position="62"/>
    </location>
</feature>
<evidence type="ECO:0000256" key="4">
    <source>
        <dbReference type="ARBA" id="ARBA00022723"/>
    </source>
</evidence>
<reference evidence="16" key="1">
    <citation type="submission" date="2025-08" db="UniProtKB">
        <authorList>
            <consortium name="RefSeq"/>
        </authorList>
    </citation>
    <scope>IDENTIFICATION</scope>
</reference>
<dbReference type="Gene3D" id="3.30.160.60">
    <property type="entry name" value="Classic Zinc Finger"/>
    <property type="match status" value="1"/>
</dbReference>
<dbReference type="InterPro" id="IPR001870">
    <property type="entry name" value="B30.2/SPRY"/>
</dbReference>
<dbReference type="InterPro" id="IPR051051">
    <property type="entry name" value="E3_ubiq-ligase_TRIM/RNF"/>
</dbReference>
<dbReference type="Pfam" id="PF00622">
    <property type="entry name" value="SPRY"/>
    <property type="match status" value="1"/>
</dbReference>
<keyword evidence="7" id="KW-0391">Immunity</keyword>
<dbReference type="SMART" id="SM00589">
    <property type="entry name" value="PRY"/>
    <property type="match status" value="1"/>
</dbReference>
<accession>A0ABM1K8C1</accession>
<evidence type="ECO:0000256" key="11">
    <source>
        <dbReference type="SAM" id="MobiDB-lite"/>
    </source>
</evidence>
<dbReference type="PANTHER" id="PTHR25465:SF14">
    <property type="entry name" value="E3 UBIQUITIN-PROTEIN LIGASE TRIM65"/>
    <property type="match status" value="1"/>
</dbReference>
<comment type="function">
    <text evidence="8">Neurotoxin that produces dose-dependent hypolocomotion and hyperalgesia in mice. May directly act on the central nervous system, as it is 6500-fold more potent when administered intracerebroventricularly than intraperitoneal.</text>
</comment>
<dbReference type="SUPFAM" id="SSF57850">
    <property type="entry name" value="RING/U-box"/>
    <property type="match status" value="1"/>
</dbReference>
<dbReference type="PROSITE" id="PS50119">
    <property type="entry name" value="ZF_BBOX"/>
    <property type="match status" value="1"/>
</dbReference>
<evidence type="ECO:0000256" key="6">
    <source>
        <dbReference type="ARBA" id="ARBA00022833"/>
    </source>
</evidence>
<dbReference type="CDD" id="cd19835">
    <property type="entry name" value="Bbox2_TRIM65_C-IV"/>
    <property type="match status" value="1"/>
</dbReference>
<evidence type="ECO:0000256" key="3">
    <source>
        <dbReference type="ARBA" id="ARBA00022699"/>
    </source>
</evidence>
<dbReference type="Pfam" id="PF13765">
    <property type="entry name" value="PRY"/>
    <property type="match status" value="1"/>
</dbReference>
<keyword evidence="15" id="KW-1185">Reference proteome</keyword>
<gene>
    <name evidence="16" type="primary">TRIM65</name>
</gene>
<dbReference type="PANTHER" id="PTHR25465">
    <property type="entry name" value="B-BOX DOMAIN CONTAINING"/>
    <property type="match status" value="1"/>
</dbReference>
<feature type="domain" description="B30.2/SPRY" evidence="14">
    <location>
        <begin position="247"/>
        <end position="443"/>
    </location>
</feature>
<feature type="domain" description="B box-type" evidence="13">
    <location>
        <begin position="100"/>
        <end position="148"/>
    </location>
</feature>
<dbReference type="Gene3D" id="3.30.40.10">
    <property type="entry name" value="Zinc/RING finger domain, C3HC4 (zinc finger)"/>
    <property type="match status" value="1"/>
</dbReference>
<keyword evidence="2" id="KW-0399">Innate immunity</keyword>
<dbReference type="Pfam" id="PF13445">
    <property type="entry name" value="zf-RING_UBOX"/>
    <property type="match status" value="1"/>
</dbReference>
<protein>
    <submittedName>
        <fullName evidence="16">Tripartite motif-containing protein 65 isoform X2</fullName>
    </submittedName>
</protein>
<feature type="region of interest" description="Disordered" evidence="11">
    <location>
        <begin position="453"/>
        <end position="473"/>
    </location>
</feature>
<dbReference type="InterPro" id="IPR013320">
    <property type="entry name" value="ConA-like_dom_sf"/>
</dbReference>
<dbReference type="GeneID" id="107113182"/>
<dbReference type="RefSeq" id="XP_015269958.1">
    <property type="nucleotide sequence ID" value="XM_015414472.1"/>
</dbReference>
<keyword evidence="5 9" id="KW-0863">Zinc-finger</keyword>
<dbReference type="SUPFAM" id="SSF57845">
    <property type="entry name" value="B-box zinc-binding domain"/>
    <property type="match status" value="1"/>
</dbReference>
<dbReference type="SMART" id="SM00184">
    <property type="entry name" value="RING"/>
    <property type="match status" value="1"/>
</dbReference>
<name>A0ABM1K8C1_GEKJA</name>
<proteinExistence type="inferred from homology"/>
<dbReference type="PROSITE" id="PS50188">
    <property type="entry name" value="B302_SPRY"/>
    <property type="match status" value="1"/>
</dbReference>
<dbReference type="InterPro" id="IPR001841">
    <property type="entry name" value="Znf_RING"/>
</dbReference>
<sequence>MASRGSQKLEDKLLCCICLDMFATPVTAPCGHSFCETCINSHWDKEEQGPVGQNGYTCPECRKSFSKRPQLNKTVQLDSLVEVVKLGELRAPEPEKVAAVREKRCPRHGRSVELYCKTEKQFICCVCTVKACQNHQKVLFEDERKINEENLKETLEKTEKMEKEIKEEIQKLEKLTVGIKGFLVLPTPGSLEVPPALGFDLAGNVDSITKFFNEVSQVFQEALSNSFNPEAADTQSSLESKVVTGTVAQSLPETDLRMCLLKDHRNLTFDPATANKYLHMSEQNRKAKHTRGFYSTLPHGDPQKFEPWQILCAQQFTEGSNYWEVKLSGQSVIIGIAYKRISRKKQAGRTFTIGLDKLSWGLHVQEDCYLAYHNGESKKIKESLCKFIGVKLDYDQGVLSFYGIEDHMKHLHSFHSVFTEPLCPIFWLCEGTAVTLCQKSQGQSIADGMLPDSQAVSDAAEQPGDGQIALEHR</sequence>
<keyword evidence="3" id="KW-0800">Toxin</keyword>
<evidence type="ECO:0000259" key="12">
    <source>
        <dbReference type="PROSITE" id="PS50089"/>
    </source>
</evidence>
<organism evidence="15 16">
    <name type="scientific">Gekko japonicus</name>
    <name type="common">Schlegel's Japanese gecko</name>
    <dbReference type="NCBI Taxonomy" id="146911"/>
    <lineage>
        <taxon>Eukaryota</taxon>
        <taxon>Metazoa</taxon>
        <taxon>Chordata</taxon>
        <taxon>Craniata</taxon>
        <taxon>Vertebrata</taxon>
        <taxon>Euteleostomi</taxon>
        <taxon>Lepidosauria</taxon>
        <taxon>Squamata</taxon>
        <taxon>Bifurcata</taxon>
        <taxon>Gekkota</taxon>
        <taxon>Gekkonidae</taxon>
        <taxon>Gekkoninae</taxon>
        <taxon>Gekko</taxon>
    </lineage>
</organism>
<evidence type="ECO:0000259" key="13">
    <source>
        <dbReference type="PROSITE" id="PS50119"/>
    </source>
</evidence>
<keyword evidence="10" id="KW-0175">Coiled coil</keyword>
<dbReference type="Gene3D" id="2.60.120.920">
    <property type="match status" value="1"/>
</dbReference>
<evidence type="ECO:0000313" key="15">
    <source>
        <dbReference type="Proteomes" id="UP000694871"/>
    </source>
</evidence>
<dbReference type="InterPro" id="IPR003877">
    <property type="entry name" value="SPRY_dom"/>
</dbReference>
<evidence type="ECO:0000256" key="8">
    <source>
        <dbReference type="ARBA" id="ARBA00034460"/>
    </source>
</evidence>
<dbReference type="InterPro" id="IPR000315">
    <property type="entry name" value="Znf_B-box"/>
</dbReference>
<comment type="similarity">
    <text evidence="1">Belongs to the ohanin/vespryn family.</text>
</comment>
<dbReference type="InterPro" id="IPR006574">
    <property type="entry name" value="PRY"/>
</dbReference>
<dbReference type="PRINTS" id="PR01407">
    <property type="entry name" value="BUTYPHLNCDUF"/>
</dbReference>
<evidence type="ECO:0000256" key="5">
    <source>
        <dbReference type="ARBA" id="ARBA00022771"/>
    </source>
</evidence>